<gene>
    <name evidence="1" type="ORF">BJ994_003465</name>
</gene>
<proteinExistence type="predicted"/>
<name>A0A846RTM1_9MICC</name>
<accession>A0A846RTM1</accession>
<evidence type="ECO:0000313" key="2">
    <source>
        <dbReference type="Proteomes" id="UP000547458"/>
    </source>
</evidence>
<keyword evidence="2" id="KW-1185">Reference proteome</keyword>
<dbReference type="EMBL" id="JAATJL010000001">
    <property type="protein sequence ID" value="NJC24389.1"/>
    <property type="molecule type" value="Genomic_DNA"/>
</dbReference>
<dbReference type="RefSeq" id="WP_167995649.1">
    <property type="nucleotide sequence ID" value="NZ_JAATJL010000001.1"/>
</dbReference>
<sequence length="183" mass="20570">MGRARTRTGRSWLRALAAFFIIVLGSQALSASAQWSASSRANLSVKAAYPPITVNGGRWLSCRGPQDYNGYPASIGGDFTAIQYLYRDRIEPLFTNFRVYRVINGATEWSQWSPNPASDLADASKYNYMFHDKGTNFFNLPPDNSPMTVYVRPMYPNGWLGPASNSIIIYPRDDLYQSYCQVP</sequence>
<evidence type="ECO:0000313" key="1">
    <source>
        <dbReference type="EMBL" id="NJC24389.1"/>
    </source>
</evidence>
<organism evidence="1 2">
    <name type="scientific">Arthrobacter pigmenti</name>
    <dbReference type="NCBI Taxonomy" id="271432"/>
    <lineage>
        <taxon>Bacteria</taxon>
        <taxon>Bacillati</taxon>
        <taxon>Actinomycetota</taxon>
        <taxon>Actinomycetes</taxon>
        <taxon>Micrococcales</taxon>
        <taxon>Micrococcaceae</taxon>
        <taxon>Arthrobacter</taxon>
    </lineage>
</organism>
<comment type="caution">
    <text evidence="1">The sequence shown here is derived from an EMBL/GenBank/DDBJ whole genome shotgun (WGS) entry which is preliminary data.</text>
</comment>
<dbReference type="Proteomes" id="UP000547458">
    <property type="component" value="Unassembled WGS sequence"/>
</dbReference>
<dbReference type="AlphaFoldDB" id="A0A846RTM1"/>
<protein>
    <submittedName>
        <fullName evidence="1">Uncharacterized protein</fullName>
    </submittedName>
</protein>
<reference evidence="1 2" key="1">
    <citation type="submission" date="2020-03" db="EMBL/GenBank/DDBJ databases">
        <title>Sequencing the genomes of 1000 actinobacteria strains.</title>
        <authorList>
            <person name="Klenk H.-P."/>
        </authorList>
    </citation>
    <scope>NUCLEOTIDE SEQUENCE [LARGE SCALE GENOMIC DNA]</scope>
    <source>
        <strain evidence="1 2">DSM 16403</strain>
    </source>
</reference>